<feature type="region of interest" description="Disordered" evidence="4">
    <location>
        <begin position="1564"/>
        <end position="1595"/>
    </location>
</feature>
<dbReference type="PROSITE" id="PS51050">
    <property type="entry name" value="ZF_CW"/>
    <property type="match status" value="1"/>
</dbReference>
<feature type="region of interest" description="Disordered" evidence="4">
    <location>
        <begin position="1067"/>
        <end position="1130"/>
    </location>
</feature>
<organism evidence="6 7">
    <name type="scientific">Carya illinoinensis</name>
    <name type="common">Pecan</name>
    <dbReference type="NCBI Taxonomy" id="32201"/>
    <lineage>
        <taxon>Eukaryota</taxon>
        <taxon>Viridiplantae</taxon>
        <taxon>Streptophyta</taxon>
        <taxon>Embryophyta</taxon>
        <taxon>Tracheophyta</taxon>
        <taxon>Spermatophyta</taxon>
        <taxon>Magnoliopsida</taxon>
        <taxon>eudicotyledons</taxon>
        <taxon>Gunneridae</taxon>
        <taxon>Pentapetalae</taxon>
        <taxon>rosids</taxon>
        <taxon>fabids</taxon>
        <taxon>Fagales</taxon>
        <taxon>Juglandaceae</taxon>
        <taxon>Carya</taxon>
    </lineage>
</organism>
<feature type="region of interest" description="Disordered" evidence="4">
    <location>
        <begin position="993"/>
        <end position="1048"/>
    </location>
</feature>
<proteinExistence type="predicted"/>
<evidence type="ECO:0000256" key="2">
    <source>
        <dbReference type="ARBA" id="ARBA00022771"/>
    </source>
</evidence>
<feature type="compositionally biased region" description="Low complexity" evidence="4">
    <location>
        <begin position="1067"/>
        <end position="1084"/>
    </location>
</feature>
<feature type="compositionally biased region" description="Low complexity" evidence="4">
    <location>
        <begin position="1097"/>
        <end position="1110"/>
    </location>
</feature>
<feature type="region of interest" description="Disordered" evidence="4">
    <location>
        <begin position="136"/>
        <end position="165"/>
    </location>
</feature>
<evidence type="ECO:0000313" key="6">
    <source>
        <dbReference type="EMBL" id="KAG6726500.1"/>
    </source>
</evidence>
<keyword evidence="1" id="KW-0479">Metal-binding</keyword>
<evidence type="ECO:0000256" key="4">
    <source>
        <dbReference type="SAM" id="MobiDB-lite"/>
    </source>
</evidence>
<feature type="region of interest" description="Disordered" evidence="4">
    <location>
        <begin position="199"/>
        <end position="219"/>
    </location>
</feature>
<feature type="domain" description="CW-type" evidence="5">
    <location>
        <begin position="644"/>
        <end position="697"/>
    </location>
</feature>
<feature type="compositionally biased region" description="Polar residues" evidence="4">
    <location>
        <begin position="1289"/>
        <end position="1299"/>
    </location>
</feature>
<keyword evidence="3" id="KW-0862">Zinc</keyword>
<dbReference type="InterPro" id="IPR011124">
    <property type="entry name" value="Znf_CW"/>
</dbReference>
<feature type="compositionally biased region" description="Basic and acidic residues" evidence="4">
    <location>
        <begin position="544"/>
        <end position="553"/>
    </location>
</feature>
<feature type="compositionally biased region" description="Basic and acidic residues" evidence="4">
    <location>
        <begin position="1253"/>
        <end position="1272"/>
    </location>
</feature>
<protein>
    <recommendedName>
        <fullName evidence="5">CW-type domain-containing protein</fullName>
    </recommendedName>
</protein>
<evidence type="ECO:0000256" key="3">
    <source>
        <dbReference type="ARBA" id="ARBA00022833"/>
    </source>
</evidence>
<dbReference type="GO" id="GO:0008270">
    <property type="term" value="F:zinc ion binding"/>
    <property type="evidence" value="ECO:0007669"/>
    <property type="project" value="UniProtKB-KW"/>
</dbReference>
<feature type="region of interest" description="Disordered" evidence="4">
    <location>
        <begin position="74"/>
        <end position="104"/>
    </location>
</feature>
<dbReference type="PANTHER" id="PTHR46524">
    <property type="entry name" value="CW-TYPE ZINC FINGER"/>
    <property type="match status" value="1"/>
</dbReference>
<comment type="caution">
    <text evidence="6">The sequence shown here is derived from an EMBL/GenBank/DDBJ whole genome shotgun (WGS) entry which is preliminary data.</text>
</comment>
<feature type="compositionally biased region" description="Polar residues" evidence="4">
    <location>
        <begin position="490"/>
        <end position="502"/>
    </location>
</feature>
<feature type="region of interest" description="Disordered" evidence="4">
    <location>
        <begin position="927"/>
        <end position="964"/>
    </location>
</feature>
<dbReference type="InterPro" id="IPR055300">
    <property type="entry name" value="CWZF3/5/7"/>
</dbReference>
<feature type="compositionally biased region" description="Polar residues" evidence="4">
    <location>
        <begin position="87"/>
        <end position="104"/>
    </location>
</feature>
<gene>
    <name evidence="6" type="ORF">I3842_02G083300</name>
</gene>
<feature type="compositionally biased region" description="Basic and acidic residues" evidence="4">
    <location>
        <begin position="1301"/>
        <end position="1323"/>
    </location>
</feature>
<evidence type="ECO:0000313" key="7">
    <source>
        <dbReference type="Proteomes" id="UP000811246"/>
    </source>
</evidence>
<feature type="region of interest" description="Disordered" evidence="4">
    <location>
        <begin position="388"/>
        <end position="414"/>
    </location>
</feature>
<dbReference type="Pfam" id="PF07496">
    <property type="entry name" value="zf-CW"/>
    <property type="match status" value="1"/>
</dbReference>
<evidence type="ECO:0000259" key="5">
    <source>
        <dbReference type="PROSITE" id="PS51050"/>
    </source>
</evidence>
<accession>A0A922K045</accession>
<dbReference type="Pfam" id="PF24756">
    <property type="entry name" value="THD_CWZF3-5-7"/>
    <property type="match status" value="1"/>
</dbReference>
<keyword evidence="2" id="KW-0863">Zinc-finger</keyword>
<feature type="compositionally biased region" description="Polar residues" evidence="4">
    <location>
        <begin position="993"/>
        <end position="1003"/>
    </location>
</feature>
<feature type="region of interest" description="Disordered" evidence="4">
    <location>
        <begin position="1230"/>
        <end position="1331"/>
    </location>
</feature>
<dbReference type="InterPro" id="IPR056406">
    <property type="entry name" value="THD_CWZF3/5/7"/>
</dbReference>
<dbReference type="Proteomes" id="UP000811246">
    <property type="component" value="Chromosome 2"/>
</dbReference>
<reference evidence="6" key="1">
    <citation type="submission" date="2021-01" db="EMBL/GenBank/DDBJ databases">
        <authorList>
            <person name="Lovell J.T."/>
            <person name="Bentley N."/>
            <person name="Bhattarai G."/>
            <person name="Jenkins J.W."/>
            <person name="Sreedasyam A."/>
            <person name="Alarcon Y."/>
            <person name="Bock C."/>
            <person name="Boston L."/>
            <person name="Carlson J."/>
            <person name="Cervantes K."/>
            <person name="Clermont K."/>
            <person name="Krom N."/>
            <person name="Kubenka K."/>
            <person name="Mamidi S."/>
            <person name="Mattison C."/>
            <person name="Monteros M."/>
            <person name="Pisani C."/>
            <person name="Plott C."/>
            <person name="Rajasekar S."/>
            <person name="Rhein H.S."/>
            <person name="Rohla C."/>
            <person name="Song M."/>
            <person name="Hilaire R.S."/>
            <person name="Shu S."/>
            <person name="Wells L."/>
            <person name="Wang X."/>
            <person name="Webber J."/>
            <person name="Heerema R.J."/>
            <person name="Klein P."/>
            <person name="Conner P."/>
            <person name="Grauke L."/>
            <person name="Grimwood J."/>
            <person name="Schmutz J."/>
            <person name="Randall J.J."/>
        </authorList>
    </citation>
    <scope>NUCLEOTIDE SEQUENCE</scope>
    <source>
        <tissue evidence="6">Leaf</tissue>
    </source>
</reference>
<dbReference type="PANTHER" id="PTHR46524:SF12">
    <property type="entry name" value="CW-TYPE DOMAIN-CONTAINING PROTEIN"/>
    <property type="match status" value="1"/>
</dbReference>
<evidence type="ECO:0000256" key="1">
    <source>
        <dbReference type="ARBA" id="ARBA00022723"/>
    </source>
</evidence>
<feature type="compositionally biased region" description="Basic and acidic residues" evidence="4">
    <location>
        <begin position="1022"/>
        <end position="1042"/>
    </location>
</feature>
<dbReference type="EMBL" id="CM031826">
    <property type="protein sequence ID" value="KAG6726500.1"/>
    <property type="molecule type" value="Genomic_DNA"/>
</dbReference>
<sequence>MVDMEGITELEEGEALYFKDDDDKKIDPDIALSYIDEKIQHVLGHFLKDFEGGVSAENLGAKFGAYGSFLPTYERSPSKWSRPKSPQRNYSAPRSSNDLPIKGVSQNLKAPSNIVPYLRLGTASCSAHQLHNSRVPSADVSIKQSRVAEKSPSKDETFNGPGNRTNQRTLKVRIKVGYDNSGQNNAAIYSGLGLDYSPSSSMGNSLEDSGGTSPISQETVDKSPTSIIWEMTSLPIPRGVLISPLHDSLLCLMSNEKVDSVSKPMPPLKGHQEHSALLLDGSISMTGNKKVLKEKGMKSVGKSERLVELKRRNGTDIEDDTTLEMKKIPVDETMETKELFSGKLKSTQVSKSAFDVCDSVKPAGGASEVSWESNEDVGKDKILSSALVKEESSESISGQERGKSEKRNPRSGLVEKLNGNKVVSSHRDVLINCKDDDNGLIISTSLKGYTDEAKCMEDLNPRKEKVGCKAKFHEDDDVNVPIKTERLSFEGNNKSKGAQSNGKRAAVSTKESLSLLASVEPHDKKSTSYGVTDFNSKVRRKKSQKDNKGKDGLGDSISPINLKEIDNPMDPVGRPCGDRPKDAKLDDFEIQQNVFLDKRKGRSSSKKVDKQSVSGASNKNTSAVCPIAKNGLTSEMAPTMAVPVVIEEHWVQCDRCQKWRLLPYGTKPEQLPDKWLCGMLNWLHGMNRCDISEEETTKALNALYHLPVSENQNNLPNHVTGTALGAAFGDVQHLEESHQNLSSHAISNQVKKKHGFKERANAVTIGGHYKISNSAKNKVQETVKSRSLNGTNQHHVEPNPMKRSSSQALSTLRDLVVEKDMLNQREKPINGAAGDVRKIKMKSKRETDEYGCGTSKKSRTDDMHADKHLTSKMDLGRVHINSSTAMPTMGSGKDIHKYDEFLSEDTKCDVNDKVLESVKKLGYKAQVSSDGGSLGMRVSSKKDASVKKRKMKNQEYNENEIDTFQNSIPDGRVYEKEVSSESGFRKDKKFRFSKNQVKESSTSDADDKSNKKGKMPGIILSDIRDHPVGLQESRRNDKDQQLRKHKKKIALEQTQKVVDSLRRDLGSGQVSVAANSSSSKVSGSYRTRANVEDMKGSPVESVSSSPLKSSNLARGDFADNAGKDDAMNTGLPGTGDFRRCSDGDSNAVMNLAGTVIHSESYKVSALEYMNRDASHQFSGKAKPFSDIGNSHLLNGTVDIVEQNVQFLNDVHAPEHSYDEVQVKKNHCDNAVLQKSGKDTPSRSRGKSSSSMSEFDRDKINVYETTADVKDSSPKNPSIKFAKDEKNHVSHSNSLGQWSGESRIDTKLKEKEHDGSDMKMDAPCRKNGKLGPEQSLIQDFEGESKADSTKRALRNGKSKFLLSYGDGKLEKITLGCGPVPGLQKLDVCPVRAPGDVSKALKDSGNVDNNGVEHSLGHHLPDSQGVRDINASSPVRMISSSQAAINTLKEAKVLRDTADRLKSSCFGFESNEAYFQAALKFLQGASLLETCNGESGRKGEMNPIQAYGTAAKLCELCALQYETRLEMAAAALAYKCLGVAYMRVVYCKHSSISRDRHDLQATLQVVPQGESPSSSASDVDNLNNQTTVDKGSLSKNTASHVAGNQTIAARNRPNFVRLLEFTQDAESAMEAFRKSHNAIAATNVSLEEEQIRDCVTSVKRVLDFSFQDVEELVRLVRIAMEAISRSSFSGTRE</sequence>
<feature type="region of interest" description="Disordered" evidence="4">
    <location>
        <begin position="485"/>
        <end position="583"/>
    </location>
</feature>
<feature type="compositionally biased region" description="Basic and acidic residues" evidence="4">
    <location>
        <begin position="146"/>
        <end position="157"/>
    </location>
</feature>
<feature type="region of interest" description="Disordered" evidence="4">
    <location>
        <begin position="599"/>
        <end position="620"/>
    </location>
</feature>
<name>A0A922K045_CARIL</name>